<accession>A0A1I4JZZ1</accession>
<gene>
    <name evidence="1" type="ORF">SAMN04488054_10428</name>
</gene>
<proteinExistence type="predicted"/>
<evidence type="ECO:0000313" key="2">
    <source>
        <dbReference type="Proteomes" id="UP000199668"/>
    </source>
</evidence>
<dbReference type="Pfam" id="PF13030">
    <property type="entry name" value="DUF3891"/>
    <property type="match status" value="1"/>
</dbReference>
<dbReference type="EMBL" id="FOTY01000004">
    <property type="protein sequence ID" value="SFL71907.1"/>
    <property type="molecule type" value="Genomic_DNA"/>
</dbReference>
<dbReference type="AlphaFoldDB" id="A0A1I4JZZ1"/>
<evidence type="ECO:0008006" key="3">
    <source>
        <dbReference type="Google" id="ProtNLM"/>
    </source>
</evidence>
<organism evidence="1 2">
    <name type="scientific">Salibacterium qingdaonense</name>
    <dbReference type="NCBI Taxonomy" id="266892"/>
    <lineage>
        <taxon>Bacteria</taxon>
        <taxon>Bacillati</taxon>
        <taxon>Bacillota</taxon>
        <taxon>Bacilli</taxon>
        <taxon>Bacillales</taxon>
        <taxon>Bacillaceae</taxon>
    </lineage>
</organism>
<dbReference type="RefSeq" id="WP_177195438.1">
    <property type="nucleotide sequence ID" value="NZ_FOTY01000004.1"/>
</dbReference>
<evidence type="ECO:0000313" key="1">
    <source>
        <dbReference type="EMBL" id="SFL71907.1"/>
    </source>
</evidence>
<keyword evidence="2" id="KW-1185">Reference proteome</keyword>
<dbReference type="Proteomes" id="UP000199668">
    <property type="component" value="Unassembled WGS sequence"/>
</dbReference>
<reference evidence="1 2" key="1">
    <citation type="submission" date="2016-10" db="EMBL/GenBank/DDBJ databases">
        <authorList>
            <person name="de Groot N.N."/>
        </authorList>
    </citation>
    <scope>NUCLEOTIDE SEQUENCE [LARGE SCALE GENOMIC DNA]</scope>
    <source>
        <strain evidence="1 2">CGMCC 1.6134</strain>
    </source>
</reference>
<protein>
    <recommendedName>
        <fullName evidence="3">DUF3891 domain-containing protein</fullName>
    </recommendedName>
</protein>
<dbReference type="STRING" id="266892.SAMN04488054_10428"/>
<dbReference type="InterPro" id="IPR024992">
    <property type="entry name" value="DUF3891"/>
</dbReference>
<sequence length="250" mass="29456">MIINEEETFYECIPQHEHARISGEIIKRWADEAVRHGPYWNELVLAVREHDRAWIPLDKNPLTDEKGFPYDFTNYPEKPKTEAYQRGVLETAGIHRYCGLLVSRHYAAFFEKALTETGTRFRKQEKDRQQKWRVELQEPDTEDFHLKLLQFCDDLSLYLCTNIPGASKEKENTWFKNGFRQHFDFLNKETIQAEFNGKQNVRVTPFPMQTALDIAIHGRQVLKEEAEEKGFSEAFQKSALHTRHFRVHGG</sequence>
<name>A0A1I4JZZ1_9BACI</name>